<evidence type="ECO:0000256" key="3">
    <source>
        <dbReference type="ARBA" id="ARBA00023054"/>
    </source>
</evidence>
<gene>
    <name evidence="8" type="ORF">DFR31_2108</name>
</gene>
<dbReference type="Proteomes" id="UP000275461">
    <property type="component" value="Unassembled WGS sequence"/>
</dbReference>
<dbReference type="GO" id="GO:0009424">
    <property type="term" value="C:bacterial-type flagellum hook"/>
    <property type="evidence" value="ECO:0007669"/>
    <property type="project" value="UniProtKB-UniRule"/>
</dbReference>
<dbReference type="Pfam" id="PF02465">
    <property type="entry name" value="FliD_N"/>
    <property type="match status" value="1"/>
</dbReference>
<keyword evidence="8" id="KW-0969">Cilium</keyword>
<dbReference type="GO" id="GO:0009421">
    <property type="term" value="C:bacterial-type flagellum filament cap"/>
    <property type="evidence" value="ECO:0007669"/>
    <property type="project" value="InterPro"/>
</dbReference>
<keyword evidence="8" id="KW-0966">Cell projection</keyword>
<dbReference type="InterPro" id="IPR010809">
    <property type="entry name" value="FliD_C"/>
</dbReference>
<name>A0A498BZP4_9GAMM</name>
<proteinExistence type="inferred from homology"/>
<comment type="subcellular location">
    <subcellularLocation>
        <location evidence="5">Secreted</location>
    </subcellularLocation>
    <subcellularLocation>
        <location evidence="5">Bacterial flagellum</location>
    </subcellularLocation>
</comment>
<reference evidence="8 9" key="1">
    <citation type="submission" date="2018-10" db="EMBL/GenBank/DDBJ databases">
        <title>Genomic Encyclopedia of Type Strains, Phase IV (KMG-IV): sequencing the most valuable type-strain genomes for metagenomic binning, comparative biology and taxonomic classification.</title>
        <authorList>
            <person name="Goeker M."/>
        </authorList>
    </citation>
    <scope>NUCLEOTIDE SEQUENCE [LARGE SCALE GENOMIC DNA]</scope>
    <source>
        <strain evidence="8 9">DSM 12769</strain>
    </source>
</reference>
<keyword evidence="8" id="KW-0282">Flagellum</keyword>
<dbReference type="PANTHER" id="PTHR30288">
    <property type="entry name" value="FLAGELLAR CAP/ASSEMBLY PROTEIN FLID"/>
    <property type="match status" value="1"/>
</dbReference>
<evidence type="ECO:0000259" key="6">
    <source>
        <dbReference type="Pfam" id="PF02465"/>
    </source>
</evidence>
<dbReference type="EMBL" id="RCDA01000003">
    <property type="protein sequence ID" value="RLK48229.1"/>
    <property type="molecule type" value="Genomic_DNA"/>
</dbReference>
<protein>
    <recommendedName>
        <fullName evidence="5">Flagellar hook-associated protein 2</fullName>
        <shortName evidence="5">HAP2</shortName>
    </recommendedName>
    <alternativeName>
        <fullName evidence="5">Flagellar cap protein</fullName>
    </alternativeName>
</protein>
<dbReference type="InterPro" id="IPR040026">
    <property type="entry name" value="FliD"/>
</dbReference>
<dbReference type="RefSeq" id="WP_121442784.1">
    <property type="nucleotide sequence ID" value="NZ_RCDA01000003.1"/>
</dbReference>
<comment type="similarity">
    <text evidence="1 5">Belongs to the FliD family.</text>
</comment>
<keyword evidence="3" id="KW-0175">Coiled coil</keyword>
<dbReference type="GO" id="GO:0007155">
    <property type="term" value="P:cell adhesion"/>
    <property type="evidence" value="ECO:0007669"/>
    <property type="project" value="InterPro"/>
</dbReference>
<dbReference type="GO" id="GO:0071973">
    <property type="term" value="P:bacterial-type flagellum-dependent cell motility"/>
    <property type="evidence" value="ECO:0007669"/>
    <property type="project" value="TreeGrafter"/>
</dbReference>
<dbReference type="GO" id="GO:0005576">
    <property type="term" value="C:extracellular region"/>
    <property type="evidence" value="ECO:0007669"/>
    <property type="project" value="UniProtKB-SubCell"/>
</dbReference>
<keyword evidence="9" id="KW-1185">Reference proteome</keyword>
<evidence type="ECO:0000256" key="4">
    <source>
        <dbReference type="ARBA" id="ARBA00023143"/>
    </source>
</evidence>
<feature type="domain" description="Flagellar hook-associated protein 2 C-terminal" evidence="7">
    <location>
        <begin position="235"/>
        <end position="456"/>
    </location>
</feature>
<keyword evidence="5" id="KW-0964">Secreted</keyword>
<dbReference type="InterPro" id="IPR003481">
    <property type="entry name" value="FliD_N"/>
</dbReference>
<dbReference type="AlphaFoldDB" id="A0A498BZP4"/>
<dbReference type="Pfam" id="PF07195">
    <property type="entry name" value="FliD_C"/>
    <property type="match status" value="1"/>
</dbReference>
<comment type="subunit">
    <text evidence="2 5">Homopentamer.</text>
</comment>
<accession>A0A498BZP4</accession>
<feature type="domain" description="Flagellar hook-associated protein 2 N-terminal" evidence="6">
    <location>
        <begin position="11"/>
        <end position="108"/>
    </location>
</feature>
<evidence type="ECO:0000256" key="1">
    <source>
        <dbReference type="ARBA" id="ARBA00009764"/>
    </source>
</evidence>
<evidence type="ECO:0000313" key="9">
    <source>
        <dbReference type="Proteomes" id="UP000275461"/>
    </source>
</evidence>
<sequence length="476" mass="51101">MASISSLGVGSGMDIQDMVTQLVEAERQPAQQRIDRQEQRLESEISGLGKLQQAVSEFGGALGSVSSEGDFRSVEASSNNEQAVSVSADDDAPPGSYNVEVEQIAQAQRVATTEDAFAGVDDFSAGSTSLGAGSFALAFEDGSTETFELEEGADTLQDVRAIINQESQNVRASVVDDGEGPRLVLTSRETGEENSVTALEVDAEDGDEALLNNLAFSREDLDEDGQGAADELTEAQNARVLVDGLEIERPTNEINDAIDGVSLTVNEEDETAQVNVSEEQGAAEGAVREFVEAYNTLQGTLTELNAYDPEEDEAGPLNGDATLRSVQSRMRQLINEPIPNAEGPVQTLADLGMTTQRDGTLSVDDQQLSQALNENRLDVVRLFTDEEDGMTRRLEDAVDEFTGADSVIGNRTDSLQDRMGALEPQQERLDNRMERREESLIREFSAMDQMVAEMNQTGDYLANNLPGGGGGGALPM</sequence>
<evidence type="ECO:0000256" key="5">
    <source>
        <dbReference type="RuleBase" id="RU362066"/>
    </source>
</evidence>
<evidence type="ECO:0000256" key="2">
    <source>
        <dbReference type="ARBA" id="ARBA00011255"/>
    </source>
</evidence>
<keyword evidence="4 5" id="KW-0975">Bacterial flagellum</keyword>
<organism evidence="8 9">
    <name type="scientific">Alkalispirillum mobile</name>
    <dbReference type="NCBI Taxonomy" id="85925"/>
    <lineage>
        <taxon>Bacteria</taxon>
        <taxon>Pseudomonadati</taxon>
        <taxon>Pseudomonadota</taxon>
        <taxon>Gammaproteobacteria</taxon>
        <taxon>Chromatiales</taxon>
        <taxon>Ectothiorhodospiraceae</taxon>
        <taxon>Alkalispirillum</taxon>
    </lineage>
</organism>
<evidence type="ECO:0000259" key="7">
    <source>
        <dbReference type="Pfam" id="PF07195"/>
    </source>
</evidence>
<dbReference type="OrthoDB" id="5980200at2"/>
<dbReference type="PANTHER" id="PTHR30288:SF0">
    <property type="entry name" value="FLAGELLAR HOOK-ASSOCIATED PROTEIN 2"/>
    <property type="match status" value="1"/>
</dbReference>
<evidence type="ECO:0000313" key="8">
    <source>
        <dbReference type="EMBL" id="RLK48229.1"/>
    </source>
</evidence>
<comment type="caution">
    <text evidence="8">The sequence shown here is derived from an EMBL/GenBank/DDBJ whole genome shotgun (WGS) entry which is preliminary data.</text>
</comment>
<comment type="function">
    <text evidence="5">Required for morphogenesis and for the elongation of the flagellar filament by facilitating polymerization of the flagellin monomers at the tip of growing filament. Forms a capping structure, which prevents flagellin subunits (transported through the central channel of the flagellum) from leaking out without polymerization at the distal end.</text>
</comment>